<dbReference type="Pfam" id="PF04107">
    <property type="entry name" value="GCS2"/>
    <property type="match status" value="1"/>
</dbReference>
<dbReference type="KEGG" id="eec:EcWSU1_01074"/>
<dbReference type="InterPro" id="IPR050141">
    <property type="entry name" value="GCL_type2/YbdK_subfam"/>
</dbReference>
<accession>G8LCW6</accession>
<dbReference type="EC" id="6.3.2.2" evidence="4"/>
<reference evidence="5 6" key="1">
    <citation type="journal article" date="2011" name="Stand. Genomic Sci.">
        <title>Complete genome of the onion pathogen Enterobacter cloacae EcWSU1.</title>
        <authorList>
            <person name="Humann J.L."/>
            <person name="Wildung M."/>
            <person name="Cheng C.H."/>
            <person name="Lee T."/>
            <person name="Stewart J.E."/>
            <person name="Drew J.C."/>
            <person name="Triplett E.W."/>
            <person name="Main D."/>
            <person name="Schroeder B.K."/>
        </authorList>
    </citation>
    <scope>NUCLEOTIDE SEQUENCE [LARGE SCALE GENOMIC DNA]</scope>
    <source>
        <strain evidence="5 6">EcWSU1</strain>
    </source>
</reference>
<protein>
    <recommendedName>
        <fullName evidence="4">Putative glutamate--cysteine ligase 2</fullName>
        <ecNumber evidence="4">6.3.2.2</ecNumber>
    </recommendedName>
    <alternativeName>
        <fullName evidence="4">Gamma-glutamylcysteine synthetase 2</fullName>
        <shortName evidence="4">GCS 2</shortName>
        <shortName evidence="4">Gamma-GCS 2</shortName>
    </alternativeName>
</protein>
<gene>
    <name evidence="5" type="primary">ybdK</name>
    <name evidence="5" type="ORF">EcWSU1_01074</name>
</gene>
<evidence type="ECO:0000256" key="4">
    <source>
        <dbReference type="HAMAP-Rule" id="MF_01609"/>
    </source>
</evidence>
<dbReference type="HOGENOM" id="CLU_044848_1_1_6"/>
<dbReference type="PANTHER" id="PTHR36510:SF1">
    <property type="entry name" value="GLUTAMATE--CYSTEINE LIGASE 2-RELATED"/>
    <property type="match status" value="1"/>
</dbReference>
<dbReference type="SUPFAM" id="SSF55931">
    <property type="entry name" value="Glutamine synthetase/guanido kinase"/>
    <property type="match status" value="1"/>
</dbReference>
<dbReference type="InterPro" id="IPR006336">
    <property type="entry name" value="GCS2"/>
</dbReference>
<dbReference type="GO" id="GO:0004357">
    <property type="term" value="F:glutamate-cysteine ligase activity"/>
    <property type="evidence" value="ECO:0007669"/>
    <property type="project" value="UniProtKB-EC"/>
</dbReference>
<dbReference type="Gene3D" id="3.30.590.20">
    <property type="match status" value="1"/>
</dbReference>
<comment type="similarity">
    <text evidence="4">Belongs to the glutamate--cysteine ligase type 2 family. YbdK subfamily.</text>
</comment>
<organism evidence="5 6">
    <name type="scientific">Enterobacter ludwigii</name>
    <dbReference type="NCBI Taxonomy" id="299767"/>
    <lineage>
        <taxon>Bacteria</taxon>
        <taxon>Pseudomonadati</taxon>
        <taxon>Pseudomonadota</taxon>
        <taxon>Gammaproteobacteria</taxon>
        <taxon>Enterobacterales</taxon>
        <taxon>Enterobacteriaceae</taxon>
        <taxon>Enterobacter</taxon>
        <taxon>Enterobacter cloacae complex</taxon>
    </lineage>
</organism>
<dbReference type="InterPro" id="IPR011793">
    <property type="entry name" value="YbdK"/>
</dbReference>
<dbReference type="EMBL" id="CP002886">
    <property type="protein sequence ID" value="AEW72514.1"/>
    <property type="molecule type" value="Genomic_DNA"/>
</dbReference>
<evidence type="ECO:0000256" key="2">
    <source>
        <dbReference type="ARBA" id="ARBA00022741"/>
    </source>
</evidence>
<comment type="catalytic activity">
    <reaction evidence="4">
        <text>L-cysteine + L-glutamate + ATP = gamma-L-glutamyl-L-cysteine + ADP + phosphate + H(+)</text>
        <dbReference type="Rhea" id="RHEA:13285"/>
        <dbReference type="ChEBI" id="CHEBI:15378"/>
        <dbReference type="ChEBI" id="CHEBI:29985"/>
        <dbReference type="ChEBI" id="CHEBI:30616"/>
        <dbReference type="ChEBI" id="CHEBI:35235"/>
        <dbReference type="ChEBI" id="CHEBI:43474"/>
        <dbReference type="ChEBI" id="CHEBI:58173"/>
        <dbReference type="ChEBI" id="CHEBI:456216"/>
        <dbReference type="EC" id="6.3.2.2"/>
    </reaction>
</comment>
<dbReference type="NCBIfam" id="TIGR02050">
    <property type="entry name" value="gshA_cyan_rel"/>
    <property type="match status" value="1"/>
</dbReference>
<dbReference type="GO" id="GO:0005524">
    <property type="term" value="F:ATP binding"/>
    <property type="evidence" value="ECO:0007669"/>
    <property type="project" value="UniProtKB-KW"/>
</dbReference>
<evidence type="ECO:0000256" key="1">
    <source>
        <dbReference type="ARBA" id="ARBA00022598"/>
    </source>
</evidence>
<proteinExistence type="inferred from homology"/>
<dbReference type="GO" id="GO:0042398">
    <property type="term" value="P:modified amino acid biosynthetic process"/>
    <property type="evidence" value="ECO:0007669"/>
    <property type="project" value="InterPro"/>
</dbReference>
<evidence type="ECO:0000313" key="6">
    <source>
        <dbReference type="Proteomes" id="UP000007838"/>
    </source>
</evidence>
<keyword evidence="2 4" id="KW-0547">Nucleotide-binding</keyword>
<dbReference type="eggNOG" id="COG2170">
    <property type="taxonomic scope" value="Bacteria"/>
</dbReference>
<dbReference type="AlphaFoldDB" id="G8LCW6"/>
<comment type="subunit">
    <text evidence="4">Homodimer.</text>
</comment>
<keyword evidence="1 4" id="KW-0436">Ligase</keyword>
<keyword evidence="3 4" id="KW-0067">ATP-binding</keyword>
<dbReference type="HAMAP" id="MF_01609">
    <property type="entry name" value="Glu_cys_ligase_2"/>
    <property type="match status" value="1"/>
</dbReference>
<comment type="function">
    <text evidence="4">ATP-dependent carboxylate-amine ligase which exhibits weak glutamate--cysteine ligase activity.</text>
</comment>
<dbReference type="Proteomes" id="UP000007838">
    <property type="component" value="Chromosome"/>
</dbReference>
<evidence type="ECO:0000256" key="3">
    <source>
        <dbReference type="ARBA" id="ARBA00022840"/>
    </source>
</evidence>
<dbReference type="PANTHER" id="PTHR36510">
    <property type="entry name" value="GLUTAMATE--CYSTEINE LIGASE 2-RELATED"/>
    <property type="match status" value="1"/>
</dbReference>
<dbReference type="InterPro" id="IPR014746">
    <property type="entry name" value="Gln_synth/guanido_kin_cat_dom"/>
</dbReference>
<evidence type="ECO:0000313" key="5">
    <source>
        <dbReference type="EMBL" id="AEW72514.1"/>
    </source>
</evidence>
<sequence>MSILISSTTTECTMPLPDFHSSEPYTLGIELELQVVNPPGYDLSQDSSALIAAVKDDIKGGEVKHDITESMLEIATGVCQNIDQAAAQISVMQQSILRAAAEQHIQICGGGTHPFQKWQRQEVCDDERYNVTLERFGYLILQATVFGQHVHVGCRTGDDAIYLLHGLSRFVPHFIALAASSPYMQGTDTKFASSRLNIFSGFPDNGQMPWVNNWQEFEGLFRRLSATSMIDSIKDLHWDIRPSPHFGTVEVRVMDTPLTLGHAINIAGLIQATSHWLLTTRPYKHQEKDFLLYRFNRFQACRYGLEGILTDVQTGEHKTVAEDIGWLLEQVAPSAEKLGATSAIKEIALMLKQGKSEAQRMRDFIADGGSLISLVQKHCELWATSP</sequence>
<dbReference type="NCBIfam" id="NF010040">
    <property type="entry name" value="PRK13516.1"/>
    <property type="match status" value="1"/>
</dbReference>
<name>G8LCW6_9ENTR</name>